<dbReference type="Proteomes" id="UP000827092">
    <property type="component" value="Unassembled WGS sequence"/>
</dbReference>
<name>A0AAV6UHY1_9ARAC</name>
<protein>
    <submittedName>
        <fullName evidence="2">Uncharacterized protein</fullName>
    </submittedName>
</protein>
<organism evidence="2 3">
    <name type="scientific">Oedothorax gibbosus</name>
    <dbReference type="NCBI Taxonomy" id="931172"/>
    <lineage>
        <taxon>Eukaryota</taxon>
        <taxon>Metazoa</taxon>
        <taxon>Ecdysozoa</taxon>
        <taxon>Arthropoda</taxon>
        <taxon>Chelicerata</taxon>
        <taxon>Arachnida</taxon>
        <taxon>Araneae</taxon>
        <taxon>Araneomorphae</taxon>
        <taxon>Entelegynae</taxon>
        <taxon>Araneoidea</taxon>
        <taxon>Linyphiidae</taxon>
        <taxon>Erigoninae</taxon>
        <taxon>Oedothorax</taxon>
    </lineage>
</organism>
<keyword evidence="3" id="KW-1185">Reference proteome</keyword>
<feature type="region of interest" description="Disordered" evidence="1">
    <location>
        <begin position="44"/>
        <end position="90"/>
    </location>
</feature>
<proteinExistence type="predicted"/>
<accession>A0AAV6UHY1</accession>
<comment type="caution">
    <text evidence="2">The sequence shown here is derived from an EMBL/GenBank/DDBJ whole genome shotgun (WGS) entry which is preliminary data.</text>
</comment>
<evidence type="ECO:0000313" key="2">
    <source>
        <dbReference type="EMBL" id="KAG8183363.1"/>
    </source>
</evidence>
<evidence type="ECO:0000256" key="1">
    <source>
        <dbReference type="SAM" id="MobiDB-lite"/>
    </source>
</evidence>
<sequence length="90" mass="10105">MPAQLRMYSHSPLIPLHPTVTAHRDHRMDMWHLHTARPGDRVYPIAGVQPLTSDPTASNGDRAQPHAHGPPYGHVSSFKKKKNSERSNLI</sequence>
<reference evidence="2 3" key="1">
    <citation type="journal article" date="2022" name="Nat. Ecol. Evol.">
        <title>A masculinizing supergene underlies an exaggerated male reproductive morph in a spider.</title>
        <authorList>
            <person name="Hendrickx F."/>
            <person name="De Corte Z."/>
            <person name="Sonet G."/>
            <person name="Van Belleghem S.M."/>
            <person name="Kostlbacher S."/>
            <person name="Vangestel C."/>
        </authorList>
    </citation>
    <scope>NUCLEOTIDE SEQUENCE [LARGE SCALE GENOMIC DNA]</scope>
    <source>
        <strain evidence="2">W744_W776</strain>
    </source>
</reference>
<gene>
    <name evidence="2" type="ORF">JTE90_008266</name>
</gene>
<dbReference type="EMBL" id="JAFNEN010000419">
    <property type="protein sequence ID" value="KAG8183363.1"/>
    <property type="molecule type" value="Genomic_DNA"/>
</dbReference>
<evidence type="ECO:0000313" key="3">
    <source>
        <dbReference type="Proteomes" id="UP000827092"/>
    </source>
</evidence>
<feature type="compositionally biased region" description="Polar residues" evidence="1">
    <location>
        <begin position="50"/>
        <end position="61"/>
    </location>
</feature>
<dbReference type="AlphaFoldDB" id="A0AAV6UHY1"/>